<dbReference type="EMBL" id="BQNB010009048">
    <property type="protein sequence ID" value="GJS57997.1"/>
    <property type="molecule type" value="Genomic_DNA"/>
</dbReference>
<protein>
    <submittedName>
        <fullName evidence="1">RNA-directed DNA polymerase, eukaryota</fullName>
    </submittedName>
</protein>
<gene>
    <name evidence="1" type="ORF">Tco_0652781</name>
    <name evidence="2" type="ORF">Tco_0652782</name>
</gene>
<comment type="caution">
    <text evidence="1">The sequence shown here is derived from an EMBL/GenBank/DDBJ whole genome shotgun (WGS) entry which is preliminary data.</text>
</comment>
<sequence length="185" mass="20750">MNNSQVVHEDVSFNSVGGSGNNKGGSVLGVLDEMIRVGLGSKSKKEWVKELSNNNKLNFIAIQETKMEKVSHMDVKFMWGNSNYDYVFSEAAGNVIPSKTKLPCWSYLRPAATFFRDGSYGEKITHFVGRWNGGAILMGDYNEVRTNVERRGSKNSIVSELRDIDKRLDQYGPIDSLIFSARLNE</sequence>
<proteinExistence type="predicted"/>
<evidence type="ECO:0000313" key="2">
    <source>
        <dbReference type="EMBL" id="GJS57998.1"/>
    </source>
</evidence>
<evidence type="ECO:0000313" key="3">
    <source>
        <dbReference type="Proteomes" id="UP001151760"/>
    </source>
</evidence>
<dbReference type="Proteomes" id="UP001151760">
    <property type="component" value="Unassembled WGS sequence"/>
</dbReference>
<dbReference type="InterPro" id="IPR036691">
    <property type="entry name" value="Endo/exonu/phosph_ase_sf"/>
</dbReference>
<dbReference type="GO" id="GO:0003964">
    <property type="term" value="F:RNA-directed DNA polymerase activity"/>
    <property type="evidence" value="ECO:0007669"/>
    <property type="project" value="UniProtKB-KW"/>
</dbReference>
<keyword evidence="1" id="KW-0548">Nucleotidyltransferase</keyword>
<keyword evidence="1" id="KW-0808">Transferase</keyword>
<accession>A0ABQ4WYN5</accession>
<name>A0ABQ4WYN5_9ASTR</name>
<organism evidence="1 3">
    <name type="scientific">Tanacetum coccineum</name>
    <dbReference type="NCBI Taxonomy" id="301880"/>
    <lineage>
        <taxon>Eukaryota</taxon>
        <taxon>Viridiplantae</taxon>
        <taxon>Streptophyta</taxon>
        <taxon>Embryophyta</taxon>
        <taxon>Tracheophyta</taxon>
        <taxon>Spermatophyta</taxon>
        <taxon>Magnoliopsida</taxon>
        <taxon>eudicotyledons</taxon>
        <taxon>Gunneridae</taxon>
        <taxon>Pentapetalae</taxon>
        <taxon>asterids</taxon>
        <taxon>campanulids</taxon>
        <taxon>Asterales</taxon>
        <taxon>Asteraceae</taxon>
        <taxon>Asteroideae</taxon>
        <taxon>Anthemideae</taxon>
        <taxon>Anthemidinae</taxon>
        <taxon>Tanacetum</taxon>
    </lineage>
</organism>
<evidence type="ECO:0000313" key="1">
    <source>
        <dbReference type="EMBL" id="GJS57997.1"/>
    </source>
</evidence>
<dbReference type="SUPFAM" id="SSF56219">
    <property type="entry name" value="DNase I-like"/>
    <property type="match status" value="1"/>
</dbReference>
<dbReference type="EMBL" id="BQNB010009048">
    <property type="protein sequence ID" value="GJS57998.1"/>
    <property type="molecule type" value="Genomic_DNA"/>
</dbReference>
<keyword evidence="3" id="KW-1185">Reference proteome</keyword>
<reference evidence="1" key="2">
    <citation type="submission" date="2022-01" db="EMBL/GenBank/DDBJ databases">
        <authorList>
            <person name="Yamashiro T."/>
            <person name="Shiraishi A."/>
            <person name="Satake H."/>
            <person name="Nakayama K."/>
        </authorList>
    </citation>
    <scope>NUCLEOTIDE SEQUENCE</scope>
</reference>
<reference evidence="1" key="1">
    <citation type="journal article" date="2022" name="Int. J. Mol. Sci.">
        <title>Draft Genome of Tanacetum Coccineum: Genomic Comparison of Closely Related Tanacetum-Family Plants.</title>
        <authorList>
            <person name="Yamashiro T."/>
            <person name="Shiraishi A."/>
            <person name="Nakayama K."/>
            <person name="Satake H."/>
        </authorList>
    </citation>
    <scope>NUCLEOTIDE SEQUENCE</scope>
</reference>
<keyword evidence="1" id="KW-0695">RNA-directed DNA polymerase</keyword>